<dbReference type="AlphaFoldDB" id="A0AAV5KX04"/>
<evidence type="ECO:0000313" key="1">
    <source>
        <dbReference type="EMBL" id="GKV29098.1"/>
    </source>
</evidence>
<proteinExistence type="predicted"/>
<protein>
    <submittedName>
        <fullName evidence="1">Uncharacterized protein</fullName>
    </submittedName>
</protein>
<name>A0AAV5KX04_9ROSI</name>
<dbReference type="EMBL" id="BPVZ01000082">
    <property type="protein sequence ID" value="GKV29098.1"/>
    <property type="molecule type" value="Genomic_DNA"/>
</dbReference>
<accession>A0AAV5KX04</accession>
<reference evidence="1 2" key="1">
    <citation type="journal article" date="2021" name="Commun. Biol.">
        <title>The genome of Shorea leprosula (Dipterocarpaceae) highlights the ecological relevance of drought in aseasonal tropical rainforests.</title>
        <authorList>
            <person name="Ng K.K.S."/>
            <person name="Kobayashi M.J."/>
            <person name="Fawcett J.A."/>
            <person name="Hatakeyama M."/>
            <person name="Paape T."/>
            <person name="Ng C.H."/>
            <person name="Ang C.C."/>
            <person name="Tnah L.H."/>
            <person name="Lee C.T."/>
            <person name="Nishiyama T."/>
            <person name="Sese J."/>
            <person name="O'Brien M.J."/>
            <person name="Copetti D."/>
            <person name="Mohd Noor M.I."/>
            <person name="Ong R.C."/>
            <person name="Putra M."/>
            <person name="Sireger I.Z."/>
            <person name="Indrioko S."/>
            <person name="Kosugi Y."/>
            <person name="Izuno A."/>
            <person name="Isagi Y."/>
            <person name="Lee S.L."/>
            <person name="Shimizu K.K."/>
        </authorList>
    </citation>
    <scope>NUCLEOTIDE SEQUENCE [LARGE SCALE GENOMIC DNA]</scope>
    <source>
        <strain evidence="1">214</strain>
    </source>
</reference>
<sequence>MQSISKDDHSSNEANHHETGLMVFNVDYKCSKAPLPCDQLSVTRVIR</sequence>
<organism evidence="1 2">
    <name type="scientific">Rubroshorea leprosula</name>
    <dbReference type="NCBI Taxonomy" id="152421"/>
    <lineage>
        <taxon>Eukaryota</taxon>
        <taxon>Viridiplantae</taxon>
        <taxon>Streptophyta</taxon>
        <taxon>Embryophyta</taxon>
        <taxon>Tracheophyta</taxon>
        <taxon>Spermatophyta</taxon>
        <taxon>Magnoliopsida</taxon>
        <taxon>eudicotyledons</taxon>
        <taxon>Gunneridae</taxon>
        <taxon>Pentapetalae</taxon>
        <taxon>rosids</taxon>
        <taxon>malvids</taxon>
        <taxon>Malvales</taxon>
        <taxon>Dipterocarpaceae</taxon>
        <taxon>Rubroshorea</taxon>
    </lineage>
</organism>
<gene>
    <name evidence="1" type="ORF">SLEP1_g38065</name>
</gene>
<comment type="caution">
    <text evidence="1">The sequence shown here is derived from an EMBL/GenBank/DDBJ whole genome shotgun (WGS) entry which is preliminary data.</text>
</comment>
<dbReference type="Proteomes" id="UP001054252">
    <property type="component" value="Unassembled WGS sequence"/>
</dbReference>
<evidence type="ECO:0000313" key="2">
    <source>
        <dbReference type="Proteomes" id="UP001054252"/>
    </source>
</evidence>
<keyword evidence="2" id="KW-1185">Reference proteome</keyword>